<dbReference type="GO" id="GO:0032259">
    <property type="term" value="P:methylation"/>
    <property type="evidence" value="ECO:0007669"/>
    <property type="project" value="UniProtKB-KW"/>
</dbReference>
<dbReference type="PANTHER" id="PTHR43464:SF77">
    <property type="entry name" value="BLL3586 PROTEIN"/>
    <property type="match status" value="1"/>
</dbReference>
<dbReference type="RefSeq" id="WP_136459820.1">
    <property type="nucleotide sequence ID" value="NZ_SRSF01000005.1"/>
</dbReference>
<organism evidence="2 3">
    <name type="scientific">Neolewinella litorea</name>
    <dbReference type="NCBI Taxonomy" id="2562452"/>
    <lineage>
        <taxon>Bacteria</taxon>
        <taxon>Pseudomonadati</taxon>
        <taxon>Bacteroidota</taxon>
        <taxon>Saprospiria</taxon>
        <taxon>Saprospirales</taxon>
        <taxon>Lewinellaceae</taxon>
        <taxon>Neolewinella</taxon>
    </lineage>
</organism>
<proteinExistence type="predicted"/>
<evidence type="ECO:0000313" key="3">
    <source>
        <dbReference type="Proteomes" id="UP000308528"/>
    </source>
</evidence>
<dbReference type="OrthoDB" id="703529at2"/>
<dbReference type="InterPro" id="IPR029063">
    <property type="entry name" value="SAM-dependent_MTases_sf"/>
</dbReference>
<reference evidence="2 3" key="1">
    <citation type="submission" date="2019-04" db="EMBL/GenBank/DDBJ databases">
        <title>Lewinella litorea sp. nov., isolated from a marine sand.</title>
        <authorList>
            <person name="Yoon J.-H."/>
        </authorList>
    </citation>
    <scope>NUCLEOTIDE SEQUENCE [LARGE SCALE GENOMIC DNA]</scope>
    <source>
        <strain evidence="2 3">HSMS-39</strain>
    </source>
</reference>
<dbReference type="PANTHER" id="PTHR43464">
    <property type="entry name" value="METHYLTRANSFERASE"/>
    <property type="match status" value="1"/>
</dbReference>
<accession>A0A4V3XKR8</accession>
<feature type="domain" description="Methyltransferase" evidence="1">
    <location>
        <begin position="39"/>
        <end position="130"/>
    </location>
</feature>
<dbReference type="Pfam" id="PF13649">
    <property type="entry name" value="Methyltransf_25"/>
    <property type="match status" value="1"/>
</dbReference>
<gene>
    <name evidence="2" type="ORF">E4021_13150</name>
</gene>
<keyword evidence="3" id="KW-1185">Reference proteome</keyword>
<dbReference type="EMBL" id="SRSF01000005">
    <property type="protein sequence ID" value="THH37973.1"/>
    <property type="molecule type" value="Genomic_DNA"/>
</dbReference>
<sequence length="200" mass="22883">MPEFWEQHFRKKQEMWGREPARSALLARDLFLKQGVKSVLVPGFGYGRNARVFTAAGMHVTGIEISATAIQLAREHFGTDLDVFHGSVTDMPFDDRKYDAVYCHALIHLLDARERTDLIRNCFAQLRTDGLMIFTAVTRQPPGYGHGDRVGPHRYERHRGARIFYYDPAAVQAEFGACGLVDIRKVQEDQLMFLIQCRKP</sequence>
<dbReference type="Proteomes" id="UP000308528">
    <property type="component" value="Unassembled WGS sequence"/>
</dbReference>
<evidence type="ECO:0000259" key="1">
    <source>
        <dbReference type="Pfam" id="PF13649"/>
    </source>
</evidence>
<keyword evidence="2" id="KW-0489">Methyltransferase</keyword>
<name>A0A4V3XKR8_9BACT</name>
<comment type="caution">
    <text evidence="2">The sequence shown here is derived from an EMBL/GenBank/DDBJ whole genome shotgun (WGS) entry which is preliminary data.</text>
</comment>
<dbReference type="GO" id="GO:0008168">
    <property type="term" value="F:methyltransferase activity"/>
    <property type="evidence" value="ECO:0007669"/>
    <property type="project" value="UniProtKB-KW"/>
</dbReference>
<protein>
    <submittedName>
        <fullName evidence="2">Class I SAM-dependent methyltransferase</fullName>
    </submittedName>
</protein>
<evidence type="ECO:0000313" key="2">
    <source>
        <dbReference type="EMBL" id="THH37973.1"/>
    </source>
</evidence>
<dbReference type="AlphaFoldDB" id="A0A4V3XKR8"/>
<dbReference type="SUPFAM" id="SSF53335">
    <property type="entry name" value="S-adenosyl-L-methionine-dependent methyltransferases"/>
    <property type="match status" value="1"/>
</dbReference>
<keyword evidence="2" id="KW-0808">Transferase</keyword>
<dbReference type="Gene3D" id="3.40.50.150">
    <property type="entry name" value="Vaccinia Virus protein VP39"/>
    <property type="match status" value="1"/>
</dbReference>
<dbReference type="CDD" id="cd02440">
    <property type="entry name" value="AdoMet_MTases"/>
    <property type="match status" value="1"/>
</dbReference>
<dbReference type="InterPro" id="IPR041698">
    <property type="entry name" value="Methyltransf_25"/>
</dbReference>